<accession>A0ACB5STR2</accession>
<evidence type="ECO:0000313" key="2">
    <source>
        <dbReference type="Proteomes" id="UP001165064"/>
    </source>
</evidence>
<reference evidence="1" key="1">
    <citation type="submission" date="2023-04" db="EMBL/GenBank/DDBJ databases">
        <title>Ambrosiozyma monospora NBRC 10751.</title>
        <authorList>
            <person name="Ichikawa N."/>
            <person name="Sato H."/>
            <person name="Tonouchi N."/>
        </authorList>
    </citation>
    <scope>NUCLEOTIDE SEQUENCE</scope>
    <source>
        <strain evidence="1">NBRC 10751</strain>
    </source>
</reference>
<sequence length="106" mass="11535">MAASIRLQRKFVLFALVAFVFTFFVFIYKSDSASSTVTKYIPESIKSYTYSGSSVDDAGAEAGAITAEEKSADVPLPDILAVPDSSKQAEKESEKKVEAELDELKI</sequence>
<evidence type="ECO:0000313" key="1">
    <source>
        <dbReference type="EMBL" id="GME72729.1"/>
    </source>
</evidence>
<gene>
    <name evidence="1" type="ORF">Amon02_000110600</name>
</gene>
<dbReference type="EMBL" id="BSXS01000493">
    <property type="protein sequence ID" value="GME72729.1"/>
    <property type="molecule type" value="Genomic_DNA"/>
</dbReference>
<organism evidence="1 2">
    <name type="scientific">Ambrosiozyma monospora</name>
    <name type="common">Yeast</name>
    <name type="synonym">Endomycopsis monosporus</name>
    <dbReference type="NCBI Taxonomy" id="43982"/>
    <lineage>
        <taxon>Eukaryota</taxon>
        <taxon>Fungi</taxon>
        <taxon>Dikarya</taxon>
        <taxon>Ascomycota</taxon>
        <taxon>Saccharomycotina</taxon>
        <taxon>Pichiomycetes</taxon>
        <taxon>Pichiales</taxon>
        <taxon>Pichiaceae</taxon>
        <taxon>Ambrosiozyma</taxon>
    </lineage>
</organism>
<dbReference type="Proteomes" id="UP001165064">
    <property type="component" value="Unassembled WGS sequence"/>
</dbReference>
<name>A0ACB5STR2_AMBMO</name>
<protein>
    <submittedName>
        <fullName evidence="1">Unnamed protein product</fullName>
    </submittedName>
</protein>
<proteinExistence type="predicted"/>
<comment type="caution">
    <text evidence="1">The sequence shown here is derived from an EMBL/GenBank/DDBJ whole genome shotgun (WGS) entry which is preliminary data.</text>
</comment>
<keyword evidence="2" id="KW-1185">Reference proteome</keyword>